<feature type="chain" id="PRO_5002545749" evidence="1">
    <location>
        <begin position="19"/>
        <end position="216"/>
    </location>
</feature>
<sequence>MSLGLAIAVALLSSPTAATSGWDEFTNNLATDLGPLIAWFGKQVTKQFLSESLSIWDNVIFAMAPLGIITAAVSAIRVSGKSSLRAFIGRAQESPGSAELELLSCTSETTSELWNEGGIARVFGNPKILELVYHHHRPYAFKPEDGGLPNAGIFTFKEAVGRARLWEKEGSSIDDGSLEDNGLRKPNLSLNIRIKRPANGILVGTTVFGEFYVSLP</sequence>
<comment type="caution">
    <text evidence="2">The sequence shown here is derived from an EMBL/GenBank/DDBJ whole genome shotgun (WGS) entry which is preliminary data.</text>
</comment>
<feature type="signal peptide" evidence="1">
    <location>
        <begin position="1"/>
        <end position="18"/>
    </location>
</feature>
<dbReference type="OrthoDB" id="4195095at2759"/>
<dbReference type="EMBL" id="LCZI01001291">
    <property type="protein sequence ID" value="KKZ61459.1"/>
    <property type="molecule type" value="Genomic_DNA"/>
</dbReference>
<dbReference type="Proteomes" id="UP000034164">
    <property type="component" value="Unassembled WGS sequence"/>
</dbReference>
<evidence type="ECO:0000256" key="1">
    <source>
        <dbReference type="SAM" id="SignalP"/>
    </source>
</evidence>
<dbReference type="VEuPathDB" id="FungiDB:EMCG_00121"/>
<accession>A0A0G2IZH5</accession>
<gene>
    <name evidence="2" type="ORF">EMCG_00121</name>
</gene>
<dbReference type="AlphaFoldDB" id="A0A0G2IZH5"/>
<evidence type="ECO:0000313" key="2">
    <source>
        <dbReference type="EMBL" id="KKZ61459.1"/>
    </source>
</evidence>
<organism evidence="2 3">
    <name type="scientific">[Emmonsia] crescens</name>
    <dbReference type="NCBI Taxonomy" id="73230"/>
    <lineage>
        <taxon>Eukaryota</taxon>
        <taxon>Fungi</taxon>
        <taxon>Dikarya</taxon>
        <taxon>Ascomycota</taxon>
        <taxon>Pezizomycotina</taxon>
        <taxon>Eurotiomycetes</taxon>
        <taxon>Eurotiomycetidae</taxon>
        <taxon>Onygenales</taxon>
        <taxon>Ajellomycetaceae</taxon>
        <taxon>Emergomyces</taxon>
    </lineage>
</organism>
<name>A0A0G2IZH5_9EURO</name>
<keyword evidence="1" id="KW-0732">Signal</keyword>
<protein>
    <submittedName>
        <fullName evidence="2">Uncharacterized protein</fullName>
    </submittedName>
</protein>
<evidence type="ECO:0000313" key="3">
    <source>
        <dbReference type="Proteomes" id="UP000034164"/>
    </source>
</evidence>
<proteinExistence type="predicted"/>
<reference evidence="3" key="1">
    <citation type="journal article" date="2015" name="PLoS Genet.">
        <title>The dynamic genome and transcriptome of the human fungal pathogen Blastomyces and close relative Emmonsia.</title>
        <authorList>
            <person name="Munoz J.F."/>
            <person name="Gauthier G.M."/>
            <person name="Desjardins C.A."/>
            <person name="Gallo J.E."/>
            <person name="Holder J."/>
            <person name="Sullivan T.D."/>
            <person name="Marty A.J."/>
            <person name="Carmen J.C."/>
            <person name="Chen Z."/>
            <person name="Ding L."/>
            <person name="Gujja S."/>
            <person name="Magrini V."/>
            <person name="Misas E."/>
            <person name="Mitreva M."/>
            <person name="Priest M."/>
            <person name="Saif S."/>
            <person name="Whiston E.A."/>
            <person name="Young S."/>
            <person name="Zeng Q."/>
            <person name="Goldman W.E."/>
            <person name="Mardis E.R."/>
            <person name="Taylor J.W."/>
            <person name="McEwen J.G."/>
            <person name="Clay O.K."/>
            <person name="Klein B.S."/>
            <person name="Cuomo C.A."/>
        </authorList>
    </citation>
    <scope>NUCLEOTIDE SEQUENCE [LARGE SCALE GENOMIC DNA]</scope>
    <source>
        <strain evidence="3">UAMH 3008</strain>
    </source>
</reference>